<keyword evidence="2" id="KW-1185">Reference proteome</keyword>
<evidence type="ECO:0000313" key="2">
    <source>
        <dbReference type="Proteomes" id="UP001515480"/>
    </source>
</evidence>
<protein>
    <recommendedName>
        <fullName evidence="3">Tyrosine specific protein phosphatases domain-containing protein</fullName>
    </recommendedName>
</protein>
<organism evidence="1 2">
    <name type="scientific">Prymnesium parvum</name>
    <name type="common">Toxic golden alga</name>
    <dbReference type="NCBI Taxonomy" id="97485"/>
    <lineage>
        <taxon>Eukaryota</taxon>
        <taxon>Haptista</taxon>
        <taxon>Haptophyta</taxon>
        <taxon>Prymnesiophyceae</taxon>
        <taxon>Prymnesiales</taxon>
        <taxon>Prymnesiaceae</taxon>
        <taxon>Prymnesium</taxon>
    </lineage>
</organism>
<gene>
    <name evidence="1" type="ORF">AB1Y20_000583</name>
</gene>
<evidence type="ECO:0008006" key="3">
    <source>
        <dbReference type="Google" id="ProtNLM"/>
    </source>
</evidence>
<evidence type="ECO:0000313" key="1">
    <source>
        <dbReference type="EMBL" id="KAL1529641.1"/>
    </source>
</evidence>
<dbReference type="SUPFAM" id="SSF52799">
    <property type="entry name" value="(Phosphotyrosine protein) phosphatases II"/>
    <property type="match status" value="1"/>
</dbReference>
<sequence length="442" mass="47896">MWLQQRELVAHAEPRMEQPAAPKGSTAAGGATLEQALLDDELPELIPIVGHESFAEAASLLKEEKGRAKLLTWFKERGCTLPQRQKAVGAVSKAVKKQEEARKEKKKVSEAPNEAIHSNADATTYVLCRSKQPVTSIPNLRDIAWAHASLRSGTLLRSGCVDFCSLRDARLLVDDLGVRSLIDLRTARERPIDGCSAWFVDVKREARACSCALALQPQVQVHHIPIDGMLGDENGSVETISGDVDIESLKALDLSTAPPQIKYTATTGLGADAAEVHEKMYKSSTYGSELTPAAAILVEHYLRLAERNAKPLADAMRAIAQSEGTALLYSSGGKDRTGIVCAMVMLVCGVPVESIASDYALSRGLKHMLYAAEVADTEERVLRRLKDDGPELSASASTMIAFIQAFTKRHGSLSAWLAEHAGFSSEDVIRLRARMMQPTDAA</sequence>
<reference evidence="1 2" key="1">
    <citation type="journal article" date="2024" name="Science">
        <title>Giant polyketide synthase enzymes in the biosynthesis of giant marine polyether toxins.</title>
        <authorList>
            <person name="Fallon T.R."/>
            <person name="Shende V.V."/>
            <person name="Wierzbicki I.H."/>
            <person name="Pendleton A.L."/>
            <person name="Watervoot N.F."/>
            <person name="Auber R.P."/>
            <person name="Gonzalez D.J."/>
            <person name="Wisecaver J.H."/>
            <person name="Moore B.S."/>
        </authorList>
    </citation>
    <scope>NUCLEOTIDE SEQUENCE [LARGE SCALE GENOMIC DNA]</scope>
    <source>
        <strain evidence="1 2">12B1</strain>
    </source>
</reference>
<name>A0AB34K5S8_PRYPA</name>
<dbReference type="GO" id="GO:0004721">
    <property type="term" value="F:phosphoprotein phosphatase activity"/>
    <property type="evidence" value="ECO:0007669"/>
    <property type="project" value="InterPro"/>
</dbReference>
<proteinExistence type="predicted"/>
<dbReference type="Proteomes" id="UP001515480">
    <property type="component" value="Unassembled WGS sequence"/>
</dbReference>
<comment type="caution">
    <text evidence="1">The sequence shown here is derived from an EMBL/GenBank/DDBJ whole genome shotgun (WGS) entry which is preliminary data.</text>
</comment>
<dbReference type="Gene3D" id="3.90.190.10">
    <property type="entry name" value="Protein tyrosine phosphatase superfamily"/>
    <property type="match status" value="1"/>
</dbReference>
<accession>A0AB34K5S8</accession>
<dbReference type="EMBL" id="JBGBPQ010000001">
    <property type="protein sequence ID" value="KAL1529641.1"/>
    <property type="molecule type" value="Genomic_DNA"/>
</dbReference>
<dbReference type="AlphaFoldDB" id="A0AB34K5S8"/>
<dbReference type="InterPro" id="IPR029021">
    <property type="entry name" value="Prot-tyrosine_phosphatase-like"/>
</dbReference>
<dbReference type="InterPro" id="IPR026893">
    <property type="entry name" value="Tyr/Ser_Pase_IphP-type"/>
</dbReference>
<dbReference type="Pfam" id="PF13350">
    <property type="entry name" value="Y_phosphatase3"/>
    <property type="match status" value="1"/>
</dbReference>